<proteinExistence type="predicted"/>
<comment type="caution">
    <text evidence="2">The sequence shown here is derived from an EMBL/GenBank/DDBJ whole genome shotgun (WGS) entry which is preliminary data.</text>
</comment>
<dbReference type="InterPro" id="IPR036291">
    <property type="entry name" value="NAD(P)-bd_dom_sf"/>
</dbReference>
<evidence type="ECO:0000259" key="1">
    <source>
        <dbReference type="Pfam" id="PF01370"/>
    </source>
</evidence>
<reference evidence="2 3" key="1">
    <citation type="submission" date="2021-10" db="EMBL/GenBank/DDBJ databases">
        <title>Streptomyces sp. strain SMC 277, a novel streptomycete isolated from soil.</title>
        <authorList>
            <person name="Chanama M."/>
        </authorList>
    </citation>
    <scope>NUCLEOTIDE SEQUENCE [LARGE SCALE GENOMIC DNA]</scope>
    <source>
        <strain evidence="2 3">SMC 277</strain>
    </source>
</reference>
<organism evidence="2 3">
    <name type="scientific">Streptomyces antimicrobicus</name>
    <dbReference type="NCBI Taxonomy" id="2883108"/>
    <lineage>
        <taxon>Bacteria</taxon>
        <taxon>Bacillati</taxon>
        <taxon>Actinomycetota</taxon>
        <taxon>Actinomycetes</taxon>
        <taxon>Kitasatosporales</taxon>
        <taxon>Streptomycetaceae</taxon>
        <taxon>Streptomyces</taxon>
    </lineage>
</organism>
<dbReference type="SUPFAM" id="SSF51735">
    <property type="entry name" value="NAD(P)-binding Rossmann-fold domains"/>
    <property type="match status" value="1"/>
</dbReference>
<dbReference type="PANTHER" id="PTHR43245">
    <property type="entry name" value="BIFUNCTIONAL POLYMYXIN RESISTANCE PROTEIN ARNA"/>
    <property type="match status" value="1"/>
</dbReference>
<dbReference type="Gene3D" id="3.40.50.720">
    <property type="entry name" value="NAD(P)-binding Rossmann-like Domain"/>
    <property type="match status" value="1"/>
</dbReference>
<dbReference type="EMBL" id="JAJAUY010000001">
    <property type="protein sequence ID" value="MCB5177894.1"/>
    <property type="molecule type" value="Genomic_DNA"/>
</dbReference>
<name>A0ABS8AZV7_9ACTN</name>
<dbReference type="Pfam" id="PF01370">
    <property type="entry name" value="Epimerase"/>
    <property type="match status" value="1"/>
</dbReference>
<gene>
    <name evidence="2" type="ORF">LG632_00590</name>
</gene>
<dbReference type="InterPro" id="IPR050177">
    <property type="entry name" value="Lipid_A_modif_metabolic_enz"/>
</dbReference>
<dbReference type="PANTHER" id="PTHR43245:SF13">
    <property type="entry name" value="UDP-D-APIOSE_UDP-D-XYLOSE SYNTHASE 2"/>
    <property type="match status" value="1"/>
</dbReference>
<keyword evidence="3" id="KW-1185">Reference proteome</keyword>
<feature type="domain" description="NAD-dependent epimerase/dehydratase" evidence="1">
    <location>
        <begin position="17"/>
        <end position="265"/>
    </location>
</feature>
<protein>
    <submittedName>
        <fullName evidence="2">NAD-dependent epimerase/dehydratase family protein</fullName>
    </submittedName>
</protein>
<evidence type="ECO:0000313" key="2">
    <source>
        <dbReference type="EMBL" id="MCB5177894.1"/>
    </source>
</evidence>
<dbReference type="RefSeq" id="WP_226724291.1">
    <property type="nucleotide sequence ID" value="NZ_JAJAUY010000001.1"/>
</dbReference>
<sequence length="350" mass="37332">MTLTDADLSAALVGSTVVVTGGGGLVGSRITARLRAAGARVIAVGKLDAYPATVHADLFGVRPTDRDTIVGDIADTTLMDHVVREADYVIHAAAVADVAACTRNPMVAIQTNVTGTQVLLDAVRRCNARVRRFVFVSSAAVYGNGDPKRHDAQAWNEEQPLAPLSVYANTKAWGEAQTALVLGKANVSHTSVRYFSVYGEPQTVKQGSHSWVVAWMAMRAKLGLPLHLNGGGRQVRDFVHVEDVAEATVRALLAPSADRQTLNIGTGQATSIADVAQLIRNHYPDAEFQDRPLPEGDPLGGTADTARMTAALEWEPRIPVAEGVARYVAWLDNTPAALPDFLRREAAESA</sequence>
<evidence type="ECO:0000313" key="3">
    <source>
        <dbReference type="Proteomes" id="UP001199054"/>
    </source>
</evidence>
<dbReference type="Proteomes" id="UP001199054">
    <property type="component" value="Unassembled WGS sequence"/>
</dbReference>
<accession>A0ABS8AZV7</accession>
<dbReference type="InterPro" id="IPR001509">
    <property type="entry name" value="Epimerase_deHydtase"/>
</dbReference>